<evidence type="ECO:0000313" key="5">
    <source>
        <dbReference type="Proteomes" id="UP001219585"/>
    </source>
</evidence>
<feature type="signal peptide" evidence="2">
    <location>
        <begin position="1"/>
        <end position="24"/>
    </location>
</feature>
<dbReference type="AlphaFoldDB" id="A0AAJ5UUC1"/>
<dbReference type="Gene3D" id="3.10.310.50">
    <property type="match status" value="1"/>
</dbReference>
<feature type="transmembrane region" description="Helical" evidence="1">
    <location>
        <begin position="184"/>
        <end position="203"/>
    </location>
</feature>
<evidence type="ECO:0000313" key="4">
    <source>
        <dbReference type="EMBL" id="WDV06192.1"/>
    </source>
</evidence>
<reference evidence="4" key="1">
    <citation type="submission" date="2022-11" db="EMBL/GenBank/DDBJ databases">
        <title>Lysinibacillus irui.</title>
        <authorList>
            <person name="Akintayo S.O."/>
        </authorList>
    </citation>
    <scope>NUCLEOTIDE SEQUENCE</scope>
    <source>
        <strain evidence="4">IRB4-01</strain>
    </source>
</reference>
<keyword evidence="2" id="KW-0732">Signal</keyword>
<protein>
    <submittedName>
        <fullName evidence="4">TPM domain-containing protein</fullName>
    </submittedName>
</protein>
<evidence type="ECO:0000256" key="1">
    <source>
        <dbReference type="SAM" id="Phobius"/>
    </source>
</evidence>
<organism evidence="4 5">
    <name type="scientific">Lysinibacillus irui</name>
    <dbReference type="NCBI Taxonomy" id="2998077"/>
    <lineage>
        <taxon>Bacteria</taxon>
        <taxon>Bacillati</taxon>
        <taxon>Bacillota</taxon>
        <taxon>Bacilli</taxon>
        <taxon>Bacillales</taxon>
        <taxon>Bacillaceae</taxon>
        <taxon>Lysinibacillus</taxon>
    </lineage>
</organism>
<dbReference type="KEGG" id="liu:OU989_18310"/>
<dbReference type="EMBL" id="CP113527">
    <property type="protein sequence ID" value="WDV06192.1"/>
    <property type="molecule type" value="Genomic_DNA"/>
</dbReference>
<dbReference type="Pfam" id="PF04536">
    <property type="entry name" value="TPM_phosphatase"/>
    <property type="match status" value="1"/>
</dbReference>
<feature type="chain" id="PRO_5042581610" evidence="2">
    <location>
        <begin position="25"/>
        <end position="249"/>
    </location>
</feature>
<feature type="domain" description="TPM" evidence="3">
    <location>
        <begin position="36"/>
        <end position="161"/>
    </location>
</feature>
<dbReference type="Proteomes" id="UP001219585">
    <property type="component" value="Chromosome"/>
</dbReference>
<evidence type="ECO:0000259" key="3">
    <source>
        <dbReference type="Pfam" id="PF04536"/>
    </source>
</evidence>
<dbReference type="PANTHER" id="PTHR30373:SF2">
    <property type="entry name" value="UPF0603 PROTEIN YGCG"/>
    <property type="match status" value="1"/>
</dbReference>
<keyword evidence="1" id="KW-0812">Transmembrane</keyword>
<sequence>MKRYIVQIIIVCSVLLFCTNMTKAAMPSPMKNTYIHDFANVLSTNVKEQLNHYSEQLDQGTGAEIMVVTVDSLSGQEPKMYATKMIRSWGIGDKEKNNGVLILATFGQGEGNNDVVIAVGQGLEGPLPDGKLGRILDHAFYPFASEGNIDQAFQATYAEVFRTVAEEYNWNGEVPVGANEGEDMPVWLIILIIIVVLIIYSFFSKGGGGPRAGGFGGFPGSFGGGRSSGGGFGGFGGGSSAGGGASRKF</sequence>
<accession>A0AAJ5UUC1</accession>
<gene>
    <name evidence="4" type="ORF">OU989_18310</name>
</gene>
<evidence type="ECO:0000256" key="2">
    <source>
        <dbReference type="SAM" id="SignalP"/>
    </source>
</evidence>
<keyword evidence="1" id="KW-1133">Transmembrane helix</keyword>
<keyword evidence="1" id="KW-0472">Membrane</keyword>
<proteinExistence type="predicted"/>
<dbReference type="PANTHER" id="PTHR30373">
    <property type="entry name" value="UPF0603 PROTEIN YGCG"/>
    <property type="match status" value="1"/>
</dbReference>
<dbReference type="RefSeq" id="WP_274794378.1">
    <property type="nucleotide sequence ID" value="NZ_CP113527.1"/>
</dbReference>
<name>A0AAJ5UUC1_9BACI</name>
<dbReference type="InterPro" id="IPR007621">
    <property type="entry name" value="TPM_dom"/>
</dbReference>